<dbReference type="HOGENOM" id="CLU_587237_0_0_1"/>
<dbReference type="AlphaFoldDB" id="B7FVG5"/>
<sequence length="353" mass="39520">MTLAADHEAATDTPYYLIPPTPDLIPVARVREAIVLRNEWDTHILAQAPTCQVRLRLTSPYWTFEALNEHGHRKTCGGDEFYVCYHTHSQSIAGNRPMAVAIIADHEDGTYTLDFCQSPLNPLSNKRGHLSVHFQYTSAIGCAPPPSKDHWQHGGYTHTVYLHRNLPHAPPILRPFLPPIPSRLLSTFDRVFAFGDSILEQLVQGGSEGCQLITYGTKVATPLRTETLPRVLDLLEASLGPALAAEEPNQSTALILNSALWEILSDQGVPGADFADHLTTCRTYVTTVQRRYPHVSVFWLSPSAVHIHRVYLFNELAQKGIQHKIDRVRYMSASRTRRLYDLQNGSNTTPPFS</sequence>
<dbReference type="EMBL" id="CM000608">
    <property type="protein sequence ID" value="EEC49625.1"/>
    <property type="molecule type" value="Genomic_DNA"/>
</dbReference>
<dbReference type="RefSeq" id="XP_002178927.1">
    <property type="nucleotide sequence ID" value="XM_002178891.1"/>
</dbReference>
<dbReference type="GeneID" id="7199865"/>
<name>B7FVG5_PHATC</name>
<reference evidence="1 2" key="1">
    <citation type="journal article" date="2008" name="Nature">
        <title>The Phaeodactylum genome reveals the evolutionary history of diatom genomes.</title>
        <authorList>
            <person name="Bowler C."/>
            <person name="Allen A.E."/>
            <person name="Badger J.H."/>
            <person name="Grimwood J."/>
            <person name="Jabbari K."/>
            <person name="Kuo A."/>
            <person name="Maheswari U."/>
            <person name="Martens C."/>
            <person name="Maumus F."/>
            <person name="Otillar R.P."/>
            <person name="Rayko E."/>
            <person name="Salamov A."/>
            <person name="Vandepoele K."/>
            <person name="Beszteri B."/>
            <person name="Gruber A."/>
            <person name="Heijde M."/>
            <person name="Katinka M."/>
            <person name="Mock T."/>
            <person name="Valentin K."/>
            <person name="Verret F."/>
            <person name="Berges J.A."/>
            <person name="Brownlee C."/>
            <person name="Cadoret J.P."/>
            <person name="Chiovitti A."/>
            <person name="Choi C.J."/>
            <person name="Coesel S."/>
            <person name="De Martino A."/>
            <person name="Detter J.C."/>
            <person name="Durkin C."/>
            <person name="Falciatore A."/>
            <person name="Fournet J."/>
            <person name="Haruta M."/>
            <person name="Huysman M.J."/>
            <person name="Jenkins B.D."/>
            <person name="Jiroutova K."/>
            <person name="Jorgensen R.E."/>
            <person name="Joubert Y."/>
            <person name="Kaplan A."/>
            <person name="Kroger N."/>
            <person name="Kroth P.G."/>
            <person name="La Roche J."/>
            <person name="Lindquist E."/>
            <person name="Lommer M."/>
            <person name="Martin-Jezequel V."/>
            <person name="Lopez P.J."/>
            <person name="Lucas S."/>
            <person name="Mangogna M."/>
            <person name="McGinnis K."/>
            <person name="Medlin L.K."/>
            <person name="Montsant A."/>
            <person name="Oudot-Le Secq M.P."/>
            <person name="Napoli C."/>
            <person name="Obornik M."/>
            <person name="Parker M.S."/>
            <person name="Petit J.L."/>
            <person name="Porcel B.M."/>
            <person name="Poulsen N."/>
            <person name="Robison M."/>
            <person name="Rychlewski L."/>
            <person name="Rynearson T.A."/>
            <person name="Schmutz J."/>
            <person name="Shapiro H."/>
            <person name="Siaut M."/>
            <person name="Stanley M."/>
            <person name="Sussman M.R."/>
            <person name="Taylor A.R."/>
            <person name="Vardi A."/>
            <person name="von Dassow P."/>
            <person name="Vyverman W."/>
            <person name="Willis A."/>
            <person name="Wyrwicz L.S."/>
            <person name="Rokhsar D.S."/>
            <person name="Weissenbach J."/>
            <person name="Armbrust E.V."/>
            <person name="Green B.R."/>
            <person name="Van de Peer Y."/>
            <person name="Grigoriev I.V."/>
        </authorList>
    </citation>
    <scope>NUCLEOTIDE SEQUENCE [LARGE SCALE GENOMIC DNA]</scope>
    <source>
        <strain evidence="1 2">CCAP 1055/1</strain>
    </source>
</reference>
<dbReference type="KEGG" id="pti:PHATRDRAFT_44737"/>
<evidence type="ECO:0000313" key="1">
    <source>
        <dbReference type="EMBL" id="EEC49625.1"/>
    </source>
</evidence>
<protein>
    <submittedName>
        <fullName evidence="1">Uncharacterized protein</fullName>
    </submittedName>
</protein>
<proteinExistence type="predicted"/>
<gene>
    <name evidence="1" type="ORF">PHATRDRAFT_44737</name>
</gene>
<evidence type="ECO:0000313" key="2">
    <source>
        <dbReference type="Proteomes" id="UP000000759"/>
    </source>
</evidence>
<dbReference type="OrthoDB" id="41967at2759"/>
<organism evidence="1 2">
    <name type="scientific">Phaeodactylum tricornutum (strain CCAP 1055/1)</name>
    <dbReference type="NCBI Taxonomy" id="556484"/>
    <lineage>
        <taxon>Eukaryota</taxon>
        <taxon>Sar</taxon>
        <taxon>Stramenopiles</taxon>
        <taxon>Ochrophyta</taxon>
        <taxon>Bacillariophyta</taxon>
        <taxon>Bacillariophyceae</taxon>
        <taxon>Bacillariophycidae</taxon>
        <taxon>Naviculales</taxon>
        <taxon>Phaeodactylaceae</taxon>
        <taxon>Phaeodactylum</taxon>
    </lineage>
</organism>
<accession>B7FVG5</accession>
<dbReference type="PaxDb" id="2850-Phatr44737"/>
<dbReference type="Proteomes" id="UP000000759">
    <property type="component" value="Chromosome 5"/>
</dbReference>
<dbReference type="InParanoid" id="B7FVG5"/>
<reference evidence="2" key="2">
    <citation type="submission" date="2008-08" db="EMBL/GenBank/DDBJ databases">
        <authorList>
            <consortium name="Diatom Consortium"/>
            <person name="Grigoriev I."/>
            <person name="Grimwood J."/>
            <person name="Kuo A."/>
            <person name="Otillar R.P."/>
            <person name="Salamov A."/>
            <person name="Detter J.C."/>
            <person name="Lindquist E."/>
            <person name="Shapiro H."/>
            <person name="Lucas S."/>
            <person name="Glavina del Rio T."/>
            <person name="Pitluck S."/>
            <person name="Rokhsar D."/>
            <person name="Bowler C."/>
        </authorList>
    </citation>
    <scope>GENOME REANNOTATION</scope>
    <source>
        <strain evidence="2">CCAP 1055/1</strain>
    </source>
</reference>
<keyword evidence="2" id="KW-1185">Reference proteome</keyword>